<evidence type="ECO:0000256" key="2">
    <source>
        <dbReference type="SAM" id="SignalP"/>
    </source>
</evidence>
<dbReference type="Proteomes" id="UP000001203">
    <property type="component" value="Chromosome circular"/>
</dbReference>
<dbReference type="CDD" id="cd01846">
    <property type="entry name" value="fatty_acyltransferase_like"/>
    <property type="match status" value="1"/>
</dbReference>
<evidence type="ECO:0000313" key="4">
    <source>
        <dbReference type="Proteomes" id="UP000001203"/>
    </source>
</evidence>
<proteinExistence type="predicted"/>
<keyword evidence="1" id="KW-0378">Hydrolase</keyword>
<feature type="signal peptide" evidence="2">
    <location>
        <begin position="1"/>
        <end position="23"/>
    </location>
</feature>
<accession>B1WZZ3</accession>
<protein>
    <submittedName>
        <fullName evidence="3">Probable lipolytic enzyme, G-D-S-L</fullName>
    </submittedName>
</protein>
<dbReference type="AlphaFoldDB" id="B1WZZ3"/>
<dbReference type="GO" id="GO:0016298">
    <property type="term" value="F:lipase activity"/>
    <property type="evidence" value="ECO:0007669"/>
    <property type="project" value="InterPro"/>
</dbReference>
<dbReference type="InterPro" id="IPR008265">
    <property type="entry name" value="Lipase_GDSL_AS"/>
</dbReference>
<dbReference type="InterPro" id="IPR036514">
    <property type="entry name" value="SGNH_hydro_sf"/>
</dbReference>
<dbReference type="PANTHER" id="PTHR45648:SF22">
    <property type="entry name" value="GDSL LIPASE_ACYLHYDROLASE FAMILY PROTEIN (AFU_ORTHOLOGUE AFUA_4G14700)"/>
    <property type="match status" value="1"/>
</dbReference>
<sequence>MKKLSLLASFVSISGLISSPAIAARFSSIYGFGDSLTDTGNINQIVVQATGGTQTFPPSPPYFMGRFSNGPVWIELLAQKLDVPLVNFAFGGATTGFENTLDTTLPGLPLPGGLQQQINNFALNNLIADPNALYAIWAGGNDYLPTNSMVFTPFDNPTQTLNNIEMAINSLVKIGAKNIMVFNLPNLGDIPLNNDSIDGVCPDNNQFDGDCLNDLTLAHNHGLSTLLSGFSSEVNLIRFDINTLVSNNIQNPSPLFTNVTDVCFNLSTFEVCDNPDEFLFWDDRHPTTVGHQLIADSAFQSLAVPESKTIVGLITLGLIGIVKVIKSSRINHE</sequence>
<evidence type="ECO:0000256" key="1">
    <source>
        <dbReference type="ARBA" id="ARBA00022801"/>
    </source>
</evidence>
<dbReference type="HOGENOM" id="CLU_015101_3_2_3"/>
<name>B1WZZ3_CROS5</name>
<dbReference type="RefSeq" id="WP_009545289.1">
    <property type="nucleotide sequence ID" value="NC_010546.1"/>
</dbReference>
<dbReference type="GO" id="GO:0006629">
    <property type="term" value="P:lipid metabolic process"/>
    <property type="evidence" value="ECO:0007669"/>
    <property type="project" value="InterPro"/>
</dbReference>
<feature type="chain" id="PRO_5002772240" evidence="2">
    <location>
        <begin position="24"/>
        <end position="333"/>
    </location>
</feature>
<keyword evidence="4" id="KW-1185">Reference proteome</keyword>
<dbReference type="KEGG" id="cyt:cce_3544"/>
<dbReference type="PANTHER" id="PTHR45648">
    <property type="entry name" value="GDSL LIPASE/ACYLHYDROLASE FAMILY PROTEIN (AFU_ORTHOLOGUE AFUA_4G14700)"/>
    <property type="match status" value="1"/>
</dbReference>
<organism evidence="3 4">
    <name type="scientific">Crocosphaera subtropica (strain ATCC 51142 / BH68)</name>
    <name type="common">Cyanothece sp. (strain ATCC 51142)</name>
    <dbReference type="NCBI Taxonomy" id="43989"/>
    <lineage>
        <taxon>Bacteria</taxon>
        <taxon>Bacillati</taxon>
        <taxon>Cyanobacteriota</taxon>
        <taxon>Cyanophyceae</taxon>
        <taxon>Oscillatoriophycideae</taxon>
        <taxon>Chroococcales</taxon>
        <taxon>Aphanothecaceae</taxon>
        <taxon>Crocosphaera</taxon>
        <taxon>Crocosphaera subtropica</taxon>
    </lineage>
</organism>
<reference evidence="3 4" key="1">
    <citation type="journal article" date="2008" name="Proc. Natl. Acad. Sci. U.S.A.">
        <title>The genome of Cyanothece 51142, a unicellular diazotrophic cyanobacterium important in the marine nitrogen cycle.</title>
        <authorList>
            <person name="Welsh E.A."/>
            <person name="Liberton M."/>
            <person name="Stoeckel J."/>
            <person name="Loh T."/>
            <person name="Elvitigala T."/>
            <person name="Wang C."/>
            <person name="Wollam A."/>
            <person name="Fulton R.S."/>
            <person name="Clifton S.W."/>
            <person name="Jacobs J.M."/>
            <person name="Aurora R."/>
            <person name="Ghosh B.K."/>
            <person name="Sherman L.A."/>
            <person name="Smith R.D."/>
            <person name="Wilson R.K."/>
            <person name="Pakrasi H.B."/>
        </authorList>
    </citation>
    <scope>NUCLEOTIDE SEQUENCE [LARGE SCALE GENOMIC DNA]</scope>
    <source>
        <strain evidence="4">ATCC 51142 / BH68</strain>
    </source>
</reference>
<dbReference type="SUPFAM" id="SSF52266">
    <property type="entry name" value="SGNH hydrolase"/>
    <property type="match status" value="1"/>
</dbReference>
<dbReference type="Pfam" id="PF00657">
    <property type="entry name" value="Lipase_GDSL"/>
    <property type="match status" value="1"/>
</dbReference>
<evidence type="ECO:0000313" key="3">
    <source>
        <dbReference type="EMBL" id="ACB52892.1"/>
    </source>
</evidence>
<dbReference type="InterPro" id="IPR051058">
    <property type="entry name" value="GDSL_Est/Lipase"/>
</dbReference>
<dbReference type="EMBL" id="CP000806">
    <property type="protein sequence ID" value="ACB52892.1"/>
    <property type="molecule type" value="Genomic_DNA"/>
</dbReference>
<dbReference type="InterPro" id="IPR001087">
    <property type="entry name" value="GDSL"/>
</dbReference>
<dbReference type="eggNOG" id="COG3240">
    <property type="taxonomic scope" value="Bacteria"/>
</dbReference>
<keyword evidence="2" id="KW-0732">Signal</keyword>
<dbReference type="PROSITE" id="PS01098">
    <property type="entry name" value="LIPASE_GDSL_SER"/>
    <property type="match status" value="1"/>
</dbReference>
<dbReference type="OrthoDB" id="5292073at2"/>
<dbReference type="STRING" id="43989.cce_3544"/>
<dbReference type="Gene3D" id="3.40.50.1110">
    <property type="entry name" value="SGNH hydrolase"/>
    <property type="match status" value="1"/>
</dbReference>
<gene>
    <name evidence="3" type="ordered locus">cce_3544</name>
</gene>